<reference evidence="3 4" key="1">
    <citation type="submission" date="2016-04" db="EMBL/GenBank/DDBJ databases">
        <title>First whole genome shotgun sequence of the bacterium Enteractinococcus sp. strain UASWS1574.</title>
        <authorList>
            <person name="Crovadore J."/>
            <person name="Chablais R."/>
            <person name="Lefort F."/>
        </authorList>
    </citation>
    <scope>NUCLEOTIDE SEQUENCE [LARGE SCALE GENOMIC DNA]</scope>
    <source>
        <strain evidence="3 4">UASWS1574</strain>
    </source>
</reference>
<accession>A0A1B7LW08</accession>
<dbReference type="SUPFAM" id="SSF48150">
    <property type="entry name" value="DNA-glycosylase"/>
    <property type="match status" value="1"/>
</dbReference>
<dbReference type="GO" id="GO:0032131">
    <property type="term" value="F:alkylated DNA binding"/>
    <property type="evidence" value="ECO:0007669"/>
    <property type="project" value="TreeGrafter"/>
</dbReference>
<dbReference type="InterPro" id="IPR051912">
    <property type="entry name" value="Alkylbase_DNA_Glycosylase/TA"/>
</dbReference>
<dbReference type="Gene3D" id="1.10.340.30">
    <property type="entry name" value="Hypothetical protein, domain 2"/>
    <property type="match status" value="1"/>
</dbReference>
<comment type="caution">
    <text evidence="3">The sequence shown here is derived from an EMBL/GenBank/DDBJ whole genome shotgun (WGS) entry which is preliminary data.</text>
</comment>
<dbReference type="InterPro" id="IPR011257">
    <property type="entry name" value="DNA_glycosylase"/>
</dbReference>
<sequence length="327" mass="35647">MNFVRKPDYSDVLHPGVAVDLAANMAPLVRGKGDPTAATTDGVSWLSFQPSSTGPVTIALVHPSSPLHPGAIRYHVWAHGDDNAIQAVVQRMPVLLGVDEAALAGWEAFDEVLAQTAKLLPERVVDARRRHPGMRLMATGQLVDELLTVVLEQKVTQHQARATWSWLAKTYGLASPAGDPAPKLAPRPETILGIASWQWHAGWVQPFMARTLRAVASRASALHRLANKPLAEIDRGLNSLPGIGPWTVAETLQRTHGAADYVAVGDYHLAHHVGEALAGKRTDDAGMLELLEPWAGHRQRIVRLMYASGIRFSRFGPRMAATDFRDR</sequence>
<protein>
    <recommendedName>
        <fullName evidence="5">3-methyladenine DNA glycosylase</fullName>
    </recommendedName>
</protein>
<keyword evidence="2" id="KW-0234">DNA repair</keyword>
<dbReference type="GO" id="GO:0032993">
    <property type="term" value="C:protein-DNA complex"/>
    <property type="evidence" value="ECO:0007669"/>
    <property type="project" value="TreeGrafter"/>
</dbReference>
<evidence type="ECO:0000313" key="4">
    <source>
        <dbReference type="Proteomes" id="UP000078292"/>
    </source>
</evidence>
<dbReference type="Proteomes" id="UP000078292">
    <property type="component" value="Unassembled WGS sequence"/>
</dbReference>
<dbReference type="GO" id="GO:0008725">
    <property type="term" value="F:DNA-3-methyladenine glycosylase activity"/>
    <property type="evidence" value="ECO:0007669"/>
    <property type="project" value="TreeGrafter"/>
</dbReference>
<dbReference type="GO" id="GO:0006307">
    <property type="term" value="P:DNA alkylation repair"/>
    <property type="evidence" value="ECO:0007669"/>
    <property type="project" value="TreeGrafter"/>
</dbReference>
<proteinExistence type="predicted"/>
<dbReference type="AlphaFoldDB" id="A0A1B7LW08"/>
<name>A0A1B7LW08_9MICC</name>
<dbReference type="PANTHER" id="PTHR43003">
    <property type="entry name" value="DNA-3-METHYLADENINE GLYCOSYLASE"/>
    <property type="match status" value="1"/>
</dbReference>
<evidence type="ECO:0008006" key="5">
    <source>
        <dbReference type="Google" id="ProtNLM"/>
    </source>
</evidence>
<dbReference type="STRING" id="1837282.A6F49_15215"/>
<dbReference type="PANTHER" id="PTHR43003:SF6">
    <property type="entry name" value="DNA GLYCOSYLASE"/>
    <property type="match status" value="1"/>
</dbReference>
<dbReference type="RefSeq" id="WP_043058810.1">
    <property type="nucleotide sequence ID" value="NZ_LXEY01000022.1"/>
</dbReference>
<keyword evidence="4" id="KW-1185">Reference proteome</keyword>
<dbReference type="EMBL" id="LXEY01000022">
    <property type="protein sequence ID" value="OAV59227.1"/>
    <property type="molecule type" value="Genomic_DNA"/>
</dbReference>
<organism evidence="3 4">
    <name type="scientific">Enteractinococcus helveticum</name>
    <dbReference type="NCBI Taxonomy" id="1837282"/>
    <lineage>
        <taxon>Bacteria</taxon>
        <taxon>Bacillati</taxon>
        <taxon>Actinomycetota</taxon>
        <taxon>Actinomycetes</taxon>
        <taxon>Micrococcales</taxon>
        <taxon>Micrococcaceae</taxon>
    </lineage>
</organism>
<evidence type="ECO:0000256" key="2">
    <source>
        <dbReference type="ARBA" id="ARBA00023204"/>
    </source>
</evidence>
<evidence type="ECO:0000313" key="3">
    <source>
        <dbReference type="EMBL" id="OAV59227.1"/>
    </source>
</evidence>
<gene>
    <name evidence="3" type="ORF">A6F49_15215</name>
</gene>
<dbReference type="GO" id="GO:0006285">
    <property type="term" value="P:base-excision repair, AP site formation"/>
    <property type="evidence" value="ECO:0007669"/>
    <property type="project" value="TreeGrafter"/>
</dbReference>
<evidence type="ECO:0000256" key="1">
    <source>
        <dbReference type="ARBA" id="ARBA00022763"/>
    </source>
</evidence>
<dbReference type="GO" id="GO:0005737">
    <property type="term" value="C:cytoplasm"/>
    <property type="evidence" value="ECO:0007669"/>
    <property type="project" value="TreeGrafter"/>
</dbReference>
<dbReference type="GO" id="GO:0043916">
    <property type="term" value="F:DNA-7-methylguanine glycosylase activity"/>
    <property type="evidence" value="ECO:0007669"/>
    <property type="project" value="TreeGrafter"/>
</dbReference>
<dbReference type="OrthoDB" id="5501430at2"/>
<keyword evidence="1" id="KW-0227">DNA damage</keyword>